<dbReference type="AlphaFoldDB" id="A0A521E6L9"/>
<dbReference type="RefSeq" id="WP_142451405.1">
    <property type="nucleotide sequence ID" value="NZ_FXTA01000004.1"/>
</dbReference>
<name>A0A521E6L9_9FLAO</name>
<keyword evidence="5" id="KW-1185">Reference proteome</keyword>
<evidence type="ECO:0000313" key="2">
    <source>
        <dbReference type="EMBL" id="MRX69206.1"/>
    </source>
</evidence>
<dbReference type="Proteomes" id="UP000317289">
    <property type="component" value="Unassembled WGS sequence"/>
</dbReference>
<dbReference type="Proteomes" id="UP000468990">
    <property type="component" value="Unassembled WGS sequence"/>
</dbReference>
<feature type="chain" id="PRO_5043205858" description="DUF4142 domain-containing protein" evidence="1">
    <location>
        <begin position="21"/>
        <end position="160"/>
    </location>
</feature>
<feature type="signal peptide" evidence="1">
    <location>
        <begin position="1"/>
        <end position="20"/>
    </location>
</feature>
<accession>A0A521E6L9</accession>
<evidence type="ECO:0000313" key="4">
    <source>
        <dbReference type="Proteomes" id="UP000317289"/>
    </source>
</evidence>
<evidence type="ECO:0000313" key="3">
    <source>
        <dbReference type="EMBL" id="SMO79051.1"/>
    </source>
</evidence>
<dbReference type="EMBL" id="FXTA01000004">
    <property type="protein sequence ID" value="SMO79051.1"/>
    <property type="molecule type" value="Genomic_DNA"/>
</dbReference>
<dbReference type="EMBL" id="WKKG01000007">
    <property type="protein sequence ID" value="MRX69206.1"/>
    <property type="molecule type" value="Genomic_DNA"/>
</dbReference>
<evidence type="ECO:0000313" key="5">
    <source>
        <dbReference type="Proteomes" id="UP000468990"/>
    </source>
</evidence>
<dbReference type="PROSITE" id="PS51257">
    <property type="entry name" value="PROKAR_LIPOPROTEIN"/>
    <property type="match status" value="1"/>
</dbReference>
<keyword evidence="1" id="KW-0732">Signal</keyword>
<proteinExistence type="predicted"/>
<organism evidence="3 4">
    <name type="scientific">Flavobacterium resistens</name>
    <dbReference type="NCBI Taxonomy" id="443612"/>
    <lineage>
        <taxon>Bacteria</taxon>
        <taxon>Pseudomonadati</taxon>
        <taxon>Bacteroidota</taxon>
        <taxon>Flavobacteriia</taxon>
        <taxon>Flavobacteriales</taxon>
        <taxon>Flavobacteriaceae</taxon>
        <taxon>Flavobacterium</taxon>
    </lineage>
</organism>
<evidence type="ECO:0008006" key="6">
    <source>
        <dbReference type="Google" id="ProtNLM"/>
    </source>
</evidence>
<reference evidence="2 5" key="2">
    <citation type="submission" date="2019-11" db="EMBL/GenBank/DDBJ databases">
        <title>Flavobacterium resistens genome.</title>
        <authorList>
            <person name="Wilson V.M."/>
            <person name="Newman J.D."/>
        </authorList>
    </citation>
    <scope>NUCLEOTIDE SEQUENCE [LARGE SCALE GENOMIC DNA]</scope>
    <source>
        <strain evidence="2 5">DSM 19382</strain>
    </source>
</reference>
<reference evidence="3 4" key="1">
    <citation type="submission" date="2017-05" db="EMBL/GenBank/DDBJ databases">
        <authorList>
            <person name="Varghese N."/>
            <person name="Submissions S."/>
        </authorList>
    </citation>
    <scope>NUCLEOTIDE SEQUENCE [LARGE SCALE GENOMIC DNA]</scope>
    <source>
        <strain evidence="3 4">DSM 19382</strain>
    </source>
</reference>
<dbReference type="OrthoDB" id="1352953at2"/>
<protein>
    <recommendedName>
        <fullName evidence="6">DUF4142 domain-containing protein</fullName>
    </recommendedName>
</protein>
<evidence type="ECO:0000256" key="1">
    <source>
        <dbReference type="SAM" id="SignalP"/>
    </source>
</evidence>
<sequence length="160" mass="17848">MKKITLLLLFIISTTFISCNQQTTTSYNNQIVDAHKKLFEANDAFLTSSLNYIGKPESKKDFLKLIASTRNKLVAAQKPVDLLMPLSTDKGLRKTMLDMFDISIASMDGFEANIDILTTKDNEVKAATMMQGAFSGLLELDEEIKAIQVEYADSNNAQLR</sequence>
<gene>
    <name evidence="2" type="ORF">GJU42_14640</name>
    <name evidence="3" type="ORF">SAMN06265349_104108</name>
</gene>